<proteinExistence type="predicted"/>
<protein>
    <submittedName>
        <fullName evidence="1">Uncharacterized protein</fullName>
    </submittedName>
</protein>
<organism evidence="1 2">
    <name type="scientific">Pseudomonas synxantha</name>
    <dbReference type="NCBI Taxonomy" id="47883"/>
    <lineage>
        <taxon>Bacteria</taxon>
        <taxon>Pseudomonadati</taxon>
        <taxon>Pseudomonadota</taxon>
        <taxon>Gammaproteobacteria</taxon>
        <taxon>Pseudomonadales</taxon>
        <taxon>Pseudomonadaceae</taxon>
        <taxon>Pseudomonas</taxon>
    </lineage>
</organism>
<dbReference type="AlphaFoldDB" id="A0AAU8TEC6"/>
<gene>
    <name evidence="1" type="ORF">VO64_0364</name>
</gene>
<dbReference type="Proteomes" id="UP000033099">
    <property type="component" value="Chromosome"/>
</dbReference>
<evidence type="ECO:0000313" key="1">
    <source>
        <dbReference type="EMBL" id="AKA80910.1"/>
    </source>
</evidence>
<evidence type="ECO:0000313" key="2">
    <source>
        <dbReference type="Proteomes" id="UP000033099"/>
    </source>
</evidence>
<sequence length="1084" mass="117838">MIISPSSRLPQLSTPVLINAGSSPAPLTLIDTEVSRHDVETPQDKGERALARLYAQGLKAASSVGQDPRKVSVTDIPPSSSFGQLRARLGDMLKSPAFKAWAQEKQLDLSQGVTLDASRGTITAKRAGSAFSFSTETRNQTVDVHSFSGWPLLQNVAKALAGSGNSIEFKTATTARAADIAQFYGHTLPFDPSLSPSEQDASITDYIAGWERKGTLISDTASHPSQADLERHASKLGDQNNRGAVVAVIPKLAADAASSIAQDLAAAARETPTLTEDEYLEASNQATRQRMQEALDTPIEIDPTSSYARDHDLKPGVAVTLREYLVGHGLLVPKTPSELAAIAPSLASPPPLSPEHGNMGGALSWPTLLSNKDQRTLSRVIDDALKNEPQDNLLEHLTRDLNLDEKTLKDDPGRIIDDILKSSNAQAIGRAAEQAIGEIASPEPINDWVLAALYVSLDKQSVFTDPSFSTRTHIAGFDLNSVSGRSASYIRKALAHHLIQTGLATPRTVDLAVFILLSRKAPELLVKDIPEALVKGSHAWVTFTTAVARIEAQAPGSTRLMTYEQIMLRHELAPVTLADLMVEALAQTDGLKDWGRNNGLLGRNAEDKYSETKMNDVRFQFSKQVSELNKASNYFAMEAPDLHKWALAEIKKQNPHLSEEQIKEKSIDTKDAGFLEFPGPYSLLDIFLNTRDHLKDIDFNDYTSRNESIDLTTITFKPFSRAELKSRFENSLDLYFNRIEAAAQAQTKYLISTLPIEDREIIEHGKISVGKEVSVNTNNSGATNKATTSGSLVVRSEFKDRDGNESTHTYEINMTSNTIKKRDDWNDIDIAPLPDEFRAGIGSTYLEPVAPEGDYPENILQASSLYTVNDTPNSYFSDKTGYIADAMVKNLGIQNFATELRGQTTFDTESPFWTKAELFVRGLIPGYNAINNFIDGKWREGLVDLSFDALGFLLSGVGGAAKVANTGVQVGTTLAQGAKKLARGAIGALNPIDPVGLGLAGVQTGLEALDRHSRTGDKNGSRPVVKYDVVKTFRDVDSATIGKANVQGEVEDVAATQKNGKWYALNPVSKQPYGLPLKDFVPST</sequence>
<accession>A0AAU8TEC6</accession>
<dbReference type="KEGG" id="pfb:VO64_0364"/>
<reference evidence="1 2" key="1">
    <citation type="journal article" date="2015" name="Genome Announc.">
        <title>Complete Genome Sequence of Biocontrol Strain Pseudomonas fluorescens LBUM223.</title>
        <authorList>
            <person name="Roquigny R."/>
            <person name="Arseneault T."/>
            <person name="Gadkar V.J."/>
            <person name="Novinscak A."/>
            <person name="Joly D.L."/>
            <person name="Filion M."/>
        </authorList>
    </citation>
    <scope>NUCLEOTIDE SEQUENCE [LARGE SCALE GENOMIC DNA]</scope>
    <source>
        <strain evidence="1 2">LBUM223</strain>
    </source>
</reference>
<name>A0AAU8TEC6_9PSED</name>
<dbReference type="EMBL" id="CP011117">
    <property type="protein sequence ID" value="AKA80910.1"/>
    <property type="molecule type" value="Genomic_DNA"/>
</dbReference>